<dbReference type="EMBL" id="VENP01000011">
    <property type="protein sequence ID" value="TNU76102.1"/>
    <property type="molecule type" value="Genomic_DNA"/>
</dbReference>
<evidence type="ECO:0000256" key="5">
    <source>
        <dbReference type="ARBA" id="ARBA00023125"/>
    </source>
</evidence>
<feature type="region of interest" description="Disordered" evidence="8">
    <location>
        <begin position="16"/>
        <end position="41"/>
    </location>
</feature>
<dbReference type="InterPro" id="IPR035516">
    <property type="entry name" value="Gyrase/topoIV_suA_C"/>
</dbReference>
<dbReference type="Gene3D" id="2.120.10.90">
    <property type="entry name" value="DNA gyrase/topoisomerase IV, subunit A, C-terminal"/>
    <property type="match status" value="1"/>
</dbReference>
<dbReference type="InterPro" id="IPR006691">
    <property type="entry name" value="GyrA/parC_rep"/>
</dbReference>
<dbReference type="InterPro" id="IPR013757">
    <property type="entry name" value="Topo_IIA_A_a_sf"/>
</dbReference>
<evidence type="ECO:0000256" key="2">
    <source>
        <dbReference type="ARBA" id="ARBA00008263"/>
    </source>
</evidence>
<dbReference type="CDD" id="cd00187">
    <property type="entry name" value="TOP4c"/>
    <property type="match status" value="1"/>
</dbReference>
<dbReference type="FunFam" id="3.30.1360.40:FF:000002">
    <property type="entry name" value="DNA gyrase subunit A"/>
    <property type="match status" value="1"/>
</dbReference>
<comment type="catalytic activity">
    <reaction evidence="1 7">
        <text>ATP-dependent breakage, passage and rejoining of double-stranded DNA.</text>
        <dbReference type="EC" id="5.6.2.2"/>
    </reaction>
</comment>
<protein>
    <recommendedName>
        <fullName evidence="3">DNA topoisomerase (ATP-hydrolyzing)</fullName>
        <ecNumber evidence="3">5.6.2.2</ecNumber>
    </recommendedName>
</protein>
<dbReference type="Gene3D" id="3.30.1360.40">
    <property type="match status" value="1"/>
</dbReference>
<dbReference type="InterPro" id="IPR013758">
    <property type="entry name" value="Topo_IIA_A/C_ab"/>
</dbReference>
<dbReference type="FunFam" id="1.10.268.10:FF:000001">
    <property type="entry name" value="DNA gyrase subunit A"/>
    <property type="match status" value="1"/>
</dbReference>
<evidence type="ECO:0000259" key="9">
    <source>
        <dbReference type="PROSITE" id="PS52040"/>
    </source>
</evidence>
<dbReference type="SMART" id="SM00434">
    <property type="entry name" value="TOP4c"/>
    <property type="match status" value="1"/>
</dbReference>
<dbReference type="GO" id="GO:0009330">
    <property type="term" value="C:DNA topoisomerase type II (double strand cut, ATP-hydrolyzing) complex"/>
    <property type="evidence" value="ECO:0007669"/>
    <property type="project" value="TreeGrafter"/>
</dbReference>
<dbReference type="OrthoDB" id="9806486at2"/>
<feature type="active site" description="O-(5'-phospho-DNA)-tyrosine intermediate" evidence="7">
    <location>
        <position position="158"/>
    </location>
</feature>
<dbReference type="SUPFAM" id="SSF56719">
    <property type="entry name" value="Type II DNA topoisomerase"/>
    <property type="match status" value="1"/>
</dbReference>
<evidence type="ECO:0000256" key="8">
    <source>
        <dbReference type="SAM" id="MobiDB-lite"/>
    </source>
</evidence>
<sequence>MTVTLTGARRGWQANARSSVMMGGVPDASRPSGRNSPGADRVGSVVDIDVTSEMQDSFLEYAYSVIYARALPDARDGLKPVQRRILFQMDQMGLRPDRGHVKSARVVGEVMGKLHPHGDTAIYDALVRMAQDFSLRLPLVDGHGNFGSLDNGPAAPRYTEARLAPAALAMTADLDEDVVTMVPNYDNQFRQPEVLPAAIPNLLVNGASGIAVGMATNMPPHNLVEVVAAARHLIAHPDADLEALMRFVPGPDLPGGGRIIGLEGVREAYAGGRGSFRTRATAKIESITPRRKGIVVSELPYLVGPEKAKSKIVDAVRAKKVQGVSDVVDLSDRTNGTRLVIEVKTGFNPEAVLEQLYRHSPLEDSFGINNVALVDGQPRTLGLRELLVVYVDHRLEVVRRRTEYRLGRRQDRLHLVRGLLVAIADIDEVIAVIRSSEDAATARTRLQQVFDLSQAQAEYILELQLRRLTKFSTIELEREQGELLAQIAELEAILADDAVLRGVVSDELAEVARRYGTPRRTVLLESAGGAVTALSAPAAGRGGAVPLEVPDTPCTVLLSVTGLVARTGDDAPVVRTGSRSAHDALAAQVSTSARATVGVVTSRGRIVELSVLDVPTLPSTDGAPSLAGGAVAADLVTLERGERILALTAIEPDSPVLALATAQGMVKRVAPGDRPVRGEAWECLALRPGDEVVAAVPARDDDELVLVTSDAQLLHFPAAQVRAQGRAAGGMAGVKVDGGSRVVHLAVVPHGRADDTVVVTVAGASGALPGTAPGTAKVTPFAAYPGKGRGTGGVRAHRFLRGEDALVLAWVGPDPARAVGSGGQPVELPELDDRRDGSGRPLTHPVAGIG</sequence>
<dbReference type="Pfam" id="PF00521">
    <property type="entry name" value="DNA_topoisoIV"/>
    <property type="match status" value="1"/>
</dbReference>
<keyword evidence="4 7" id="KW-0799">Topoisomerase</keyword>
<dbReference type="Pfam" id="PF03989">
    <property type="entry name" value="DNA_gyraseA_C"/>
    <property type="match status" value="2"/>
</dbReference>
<dbReference type="GO" id="GO:0034335">
    <property type="term" value="F:DNA negative supercoiling activity"/>
    <property type="evidence" value="ECO:0007669"/>
    <property type="project" value="UniProtKB-ARBA"/>
</dbReference>
<evidence type="ECO:0000313" key="11">
    <source>
        <dbReference type="Proteomes" id="UP000313849"/>
    </source>
</evidence>
<dbReference type="Gene3D" id="3.90.199.10">
    <property type="entry name" value="Topoisomerase II, domain 5"/>
    <property type="match status" value="1"/>
</dbReference>
<dbReference type="Gene3D" id="1.10.268.10">
    <property type="entry name" value="Topoisomerase, domain 3"/>
    <property type="match status" value="1"/>
</dbReference>
<dbReference type="GO" id="GO:0005737">
    <property type="term" value="C:cytoplasm"/>
    <property type="evidence" value="ECO:0007669"/>
    <property type="project" value="TreeGrafter"/>
</dbReference>
<dbReference type="PROSITE" id="PS52040">
    <property type="entry name" value="TOPO_IIA"/>
    <property type="match status" value="1"/>
</dbReference>
<organism evidence="10 11">
    <name type="scientific">Miniimonas arenae</name>
    <dbReference type="NCBI Taxonomy" id="676201"/>
    <lineage>
        <taxon>Bacteria</taxon>
        <taxon>Bacillati</taxon>
        <taxon>Actinomycetota</taxon>
        <taxon>Actinomycetes</taxon>
        <taxon>Micrococcales</taxon>
        <taxon>Beutenbergiaceae</taxon>
        <taxon>Miniimonas</taxon>
    </lineage>
</organism>
<name>A0A5C5BD96_9MICO</name>
<comment type="similarity">
    <text evidence="2">Belongs to the type II topoisomerase GyrA/ParC subunit family.</text>
</comment>
<dbReference type="InterPro" id="IPR050220">
    <property type="entry name" value="Type_II_DNA_Topoisomerases"/>
</dbReference>
<dbReference type="GO" id="GO:0003677">
    <property type="term" value="F:DNA binding"/>
    <property type="evidence" value="ECO:0007669"/>
    <property type="project" value="UniProtKB-UniRule"/>
</dbReference>
<proteinExistence type="inferred from homology"/>
<gene>
    <name evidence="10" type="ORF">FH969_04770</name>
</gene>
<evidence type="ECO:0000256" key="1">
    <source>
        <dbReference type="ARBA" id="ARBA00000185"/>
    </source>
</evidence>
<dbReference type="NCBIfam" id="NF004044">
    <property type="entry name" value="PRK05561.1"/>
    <property type="match status" value="1"/>
</dbReference>
<dbReference type="Proteomes" id="UP000313849">
    <property type="component" value="Unassembled WGS sequence"/>
</dbReference>
<dbReference type="PANTHER" id="PTHR43493">
    <property type="entry name" value="DNA GYRASE/TOPOISOMERASE SUBUNIT A"/>
    <property type="match status" value="1"/>
</dbReference>
<dbReference type="PANTHER" id="PTHR43493:SF5">
    <property type="entry name" value="DNA GYRASE SUBUNIT A, CHLOROPLASTIC_MITOCHONDRIAL"/>
    <property type="match status" value="1"/>
</dbReference>
<evidence type="ECO:0000256" key="6">
    <source>
        <dbReference type="ARBA" id="ARBA00023235"/>
    </source>
</evidence>
<feature type="domain" description="Topo IIA-type catalytic" evidence="9">
    <location>
        <begin position="71"/>
        <end position="536"/>
    </location>
</feature>
<comment type="caution">
    <text evidence="10">The sequence shown here is derived from an EMBL/GenBank/DDBJ whole genome shotgun (WGS) entry which is preliminary data.</text>
</comment>
<dbReference type="SUPFAM" id="SSF101904">
    <property type="entry name" value="GyrA/ParC C-terminal domain-like"/>
    <property type="match status" value="1"/>
</dbReference>
<dbReference type="InterPro" id="IPR013760">
    <property type="entry name" value="Topo_IIA-like_dom_sf"/>
</dbReference>
<feature type="region of interest" description="Disordered" evidence="8">
    <location>
        <begin position="818"/>
        <end position="850"/>
    </location>
</feature>
<dbReference type="AlphaFoldDB" id="A0A5C5BD96"/>
<reference evidence="10 11" key="1">
    <citation type="submission" date="2019-06" db="EMBL/GenBank/DDBJ databases">
        <title>Draft genome sequence of Miniimonas arenae KCTC 19750T isolated from sea sand.</title>
        <authorList>
            <person name="Park S.-J."/>
        </authorList>
    </citation>
    <scope>NUCLEOTIDE SEQUENCE [LARGE SCALE GENOMIC DNA]</scope>
    <source>
        <strain evidence="10 11">KCTC 19750</strain>
    </source>
</reference>
<evidence type="ECO:0000313" key="10">
    <source>
        <dbReference type="EMBL" id="TNU76102.1"/>
    </source>
</evidence>
<dbReference type="GO" id="GO:0005524">
    <property type="term" value="F:ATP binding"/>
    <property type="evidence" value="ECO:0007669"/>
    <property type="project" value="InterPro"/>
</dbReference>
<accession>A0A5C5BD96</accession>
<evidence type="ECO:0000256" key="7">
    <source>
        <dbReference type="PROSITE-ProRule" id="PRU01384"/>
    </source>
</evidence>
<keyword evidence="6 7" id="KW-0413">Isomerase</keyword>
<evidence type="ECO:0000256" key="3">
    <source>
        <dbReference type="ARBA" id="ARBA00012895"/>
    </source>
</evidence>
<evidence type="ECO:0000256" key="4">
    <source>
        <dbReference type="ARBA" id="ARBA00023029"/>
    </source>
</evidence>
<keyword evidence="5 7" id="KW-0238">DNA-binding</keyword>
<dbReference type="InterPro" id="IPR002205">
    <property type="entry name" value="Topo_IIA_dom_A"/>
</dbReference>
<dbReference type="EC" id="5.6.2.2" evidence="3"/>
<keyword evidence="11" id="KW-1185">Reference proteome</keyword>
<dbReference type="GO" id="GO:0006265">
    <property type="term" value="P:DNA topological change"/>
    <property type="evidence" value="ECO:0007669"/>
    <property type="project" value="UniProtKB-UniRule"/>
</dbReference>